<dbReference type="EMBL" id="JAMFMA010000001">
    <property type="protein sequence ID" value="MCL6272401.1"/>
    <property type="molecule type" value="Genomic_DNA"/>
</dbReference>
<proteinExistence type="predicted"/>
<dbReference type="Proteomes" id="UP001203607">
    <property type="component" value="Unassembled WGS sequence"/>
</dbReference>
<dbReference type="RefSeq" id="WP_249655596.1">
    <property type="nucleotide sequence ID" value="NZ_JAMFMA010000001.1"/>
</dbReference>
<gene>
    <name evidence="1" type="ORF">M3P19_00190</name>
</gene>
<organism evidence="1 2">
    <name type="scientific">Flagellimonas spongiicola</name>
    <dbReference type="NCBI Taxonomy" id="2942208"/>
    <lineage>
        <taxon>Bacteria</taxon>
        <taxon>Pseudomonadati</taxon>
        <taxon>Bacteroidota</taxon>
        <taxon>Flavobacteriia</taxon>
        <taxon>Flavobacteriales</taxon>
        <taxon>Flavobacteriaceae</taxon>
        <taxon>Flagellimonas</taxon>
    </lineage>
</organism>
<keyword evidence="2" id="KW-1185">Reference proteome</keyword>
<evidence type="ECO:0000313" key="2">
    <source>
        <dbReference type="Proteomes" id="UP001203607"/>
    </source>
</evidence>
<accession>A0ABT0PMC1</accession>
<reference evidence="1 2" key="1">
    <citation type="submission" date="2022-05" db="EMBL/GenBank/DDBJ databases">
        <authorList>
            <person name="Park J.-S."/>
        </authorList>
    </citation>
    <scope>NUCLEOTIDE SEQUENCE [LARGE SCALE GENOMIC DNA]</scope>
    <source>
        <strain evidence="1 2">2012CJ35-5</strain>
    </source>
</reference>
<protein>
    <submittedName>
        <fullName evidence="1">Uncharacterized protein</fullName>
    </submittedName>
</protein>
<sequence>MKNHANFPLITTSLLLLLVTSCQQESNLETNQNEILKKEQLDSKPVILGEELNMPYTVVNMNTAFENLLVNLKHRSKDSKLAKTFKNGQSIEILPSHYYYRFLPKDSLEHDLISRDTILQASNIPLHYQIEEQGDFYDDPELEGDENPDSFSYLYAVVPFDYPIPENIHNERLNDLYFAPEMDDKESLAEGEIMVKQPRNQTTKDILTVDNSGEVFEYLELEALKLTNNLDEEELAALKFYLPNDTSGTLYSYAKAVAKGYQQKDLIIDLASVEAMIAAEQGTTARRRRWSPSGRITVREDVLGRNVGVVGAEVKVRKWGYLVIKRARTNANGNFRTSSTRTQRVKYAVYFNNTRRKFKVMAGNAYIAAKHRGTRTYRRRSWNQNFTWGRSQFYALVHNASHDFYERAVGQFGLKHPNWSWIRINALYNKDAGFHLDLNPLGRYSLIPKCEIRVGRLDGRRPMASDEIYGLVTHEMTHASHYRLDRAFFTNLRSMGCTLQTMAESWAAGVETVVTNDRYLELNLNYSGSNALNARATDDRRLFNSWRQDQIVRHHSKNQYTPIVIDLTDNYNQQEEIRETLPIDRVRDYSLRQIQTSLFRSRGPHTWKERLKNQHVNPTEAFVDELFGVYMYDNCN</sequence>
<evidence type="ECO:0000313" key="1">
    <source>
        <dbReference type="EMBL" id="MCL6272401.1"/>
    </source>
</evidence>
<dbReference type="PROSITE" id="PS51257">
    <property type="entry name" value="PROKAR_LIPOPROTEIN"/>
    <property type="match status" value="1"/>
</dbReference>
<comment type="caution">
    <text evidence="1">The sequence shown here is derived from an EMBL/GenBank/DDBJ whole genome shotgun (WGS) entry which is preliminary data.</text>
</comment>
<name>A0ABT0PMC1_9FLAO</name>